<dbReference type="InterPro" id="IPR001227">
    <property type="entry name" value="Ac_transferase_dom_sf"/>
</dbReference>
<dbReference type="Gene3D" id="3.30.70.250">
    <property type="entry name" value="Malonyl-CoA ACP transacylase, ACP-binding"/>
    <property type="match status" value="1"/>
</dbReference>
<accession>A0A7C6AG18</accession>
<gene>
    <name evidence="7" type="ORF">ENV70_04150</name>
</gene>
<feature type="active site" evidence="5">
    <location>
        <position position="92"/>
    </location>
</feature>
<evidence type="ECO:0000259" key="6">
    <source>
        <dbReference type="SMART" id="SM00827"/>
    </source>
</evidence>
<protein>
    <recommendedName>
        <fullName evidence="4">Malonyl CoA-acyl carrier protein transacylase</fullName>
        <ecNumber evidence="4">2.3.1.39</ecNumber>
    </recommendedName>
</protein>
<evidence type="ECO:0000256" key="1">
    <source>
        <dbReference type="ARBA" id="ARBA00022679"/>
    </source>
</evidence>
<dbReference type="InterPro" id="IPR016035">
    <property type="entry name" value="Acyl_Trfase/lysoPLipase"/>
</dbReference>
<evidence type="ECO:0000256" key="5">
    <source>
        <dbReference type="PIRSR" id="PIRSR000446-1"/>
    </source>
</evidence>
<organism evidence="7">
    <name type="scientific">candidate division WOR-3 bacterium</name>
    <dbReference type="NCBI Taxonomy" id="2052148"/>
    <lineage>
        <taxon>Bacteria</taxon>
        <taxon>Bacteria division WOR-3</taxon>
    </lineage>
</organism>
<dbReference type="InterPro" id="IPR024925">
    <property type="entry name" value="Malonyl_CoA-ACP_transAc"/>
</dbReference>
<dbReference type="EMBL" id="DTHJ01000086">
    <property type="protein sequence ID" value="HHS62792.1"/>
    <property type="molecule type" value="Genomic_DNA"/>
</dbReference>
<dbReference type="GO" id="GO:0005829">
    <property type="term" value="C:cytosol"/>
    <property type="evidence" value="ECO:0007669"/>
    <property type="project" value="TreeGrafter"/>
</dbReference>
<dbReference type="Gene3D" id="3.40.366.10">
    <property type="entry name" value="Malonyl-Coenzyme A Acyl Carrier Protein, domain 2"/>
    <property type="match status" value="1"/>
</dbReference>
<dbReference type="EC" id="2.3.1.39" evidence="4"/>
<keyword evidence="1 4" id="KW-0808">Transferase</keyword>
<dbReference type="PANTHER" id="PTHR42681">
    <property type="entry name" value="MALONYL-COA-ACYL CARRIER PROTEIN TRANSACYLASE, MITOCHONDRIAL"/>
    <property type="match status" value="1"/>
</dbReference>
<dbReference type="PIRSF" id="PIRSF000446">
    <property type="entry name" value="Mct"/>
    <property type="match status" value="1"/>
</dbReference>
<sequence>MKKFVFLFDGQGAFKPGVGRELYNKYQQAKQIIDQGSEVLGYDIKEYLWGDKANQTSSMTSIAQPAISLVSLAYSGVLMDMGITGDVSLGHSLGEATAIVYCGITDFQDGIRMIRKRGEVMEKGGKQGAMMAIINLDKNLLEQECQRVSEDIKEPVVIANINAPNQIVISGSKQGIQMVAQFAAKNRARGIPLDVGGAWHSPYLKEASEEFSAFLDKIEFKSPQQKFYSVVEQKILLDGNEIKESFKKQMLAKVDWVGAINNLKSLGYEYFLEIGPSRILKDLVNKIAPELKCDSVALYTDMESVVQNMG</sequence>
<dbReference type="SMART" id="SM00827">
    <property type="entry name" value="PKS_AT"/>
    <property type="match status" value="1"/>
</dbReference>
<comment type="caution">
    <text evidence="7">The sequence shown here is derived from an EMBL/GenBank/DDBJ whole genome shotgun (WGS) entry which is preliminary data.</text>
</comment>
<reference evidence="7" key="1">
    <citation type="journal article" date="2020" name="mSystems">
        <title>Genome- and Community-Level Interaction Insights into Carbon Utilization and Element Cycling Functions of Hydrothermarchaeota in Hydrothermal Sediment.</title>
        <authorList>
            <person name="Zhou Z."/>
            <person name="Liu Y."/>
            <person name="Xu W."/>
            <person name="Pan J."/>
            <person name="Luo Z.H."/>
            <person name="Li M."/>
        </authorList>
    </citation>
    <scope>NUCLEOTIDE SEQUENCE [LARGE SCALE GENOMIC DNA]</scope>
    <source>
        <strain evidence="7">SpSt-783</strain>
    </source>
</reference>
<keyword evidence="2 4" id="KW-0012">Acyltransferase</keyword>
<dbReference type="Pfam" id="PF00698">
    <property type="entry name" value="Acyl_transf_1"/>
    <property type="match status" value="1"/>
</dbReference>
<feature type="domain" description="Malonyl-CoA:ACP transacylase (MAT)" evidence="6">
    <location>
        <begin position="7"/>
        <end position="309"/>
    </location>
</feature>
<evidence type="ECO:0000256" key="3">
    <source>
        <dbReference type="ARBA" id="ARBA00048462"/>
    </source>
</evidence>
<dbReference type="SUPFAM" id="SSF55048">
    <property type="entry name" value="Probable ACP-binding domain of malonyl-CoA ACP transacylase"/>
    <property type="match status" value="1"/>
</dbReference>
<comment type="catalytic activity">
    <reaction evidence="3 4">
        <text>holo-[ACP] + malonyl-CoA = malonyl-[ACP] + CoA</text>
        <dbReference type="Rhea" id="RHEA:41792"/>
        <dbReference type="Rhea" id="RHEA-COMP:9623"/>
        <dbReference type="Rhea" id="RHEA-COMP:9685"/>
        <dbReference type="ChEBI" id="CHEBI:57287"/>
        <dbReference type="ChEBI" id="CHEBI:57384"/>
        <dbReference type="ChEBI" id="CHEBI:64479"/>
        <dbReference type="ChEBI" id="CHEBI:78449"/>
        <dbReference type="EC" id="2.3.1.39"/>
    </reaction>
</comment>
<dbReference type="InterPro" id="IPR016036">
    <property type="entry name" value="Malonyl_transacylase_ACP-bd"/>
</dbReference>
<evidence type="ECO:0000256" key="4">
    <source>
        <dbReference type="PIRNR" id="PIRNR000446"/>
    </source>
</evidence>
<proteinExistence type="inferred from homology"/>
<dbReference type="InterPro" id="IPR050858">
    <property type="entry name" value="Mal-CoA-ACP_Trans/PKS_FabD"/>
</dbReference>
<dbReference type="SUPFAM" id="SSF52151">
    <property type="entry name" value="FabD/lysophospholipase-like"/>
    <property type="match status" value="1"/>
</dbReference>
<dbReference type="PANTHER" id="PTHR42681:SF1">
    <property type="entry name" value="MALONYL-COA-ACYL CARRIER PROTEIN TRANSACYLASE, MITOCHONDRIAL"/>
    <property type="match status" value="1"/>
</dbReference>
<comment type="similarity">
    <text evidence="4">Belongs to the fabD family.</text>
</comment>
<name>A0A7C6AG18_UNCW3</name>
<dbReference type="GO" id="GO:0004314">
    <property type="term" value="F:[acyl-carrier-protein] S-malonyltransferase activity"/>
    <property type="evidence" value="ECO:0007669"/>
    <property type="project" value="UniProtKB-EC"/>
</dbReference>
<evidence type="ECO:0000256" key="2">
    <source>
        <dbReference type="ARBA" id="ARBA00023315"/>
    </source>
</evidence>
<feature type="active site" evidence="5">
    <location>
        <position position="200"/>
    </location>
</feature>
<dbReference type="GO" id="GO:0006633">
    <property type="term" value="P:fatty acid biosynthetic process"/>
    <property type="evidence" value="ECO:0007669"/>
    <property type="project" value="TreeGrafter"/>
</dbReference>
<dbReference type="InterPro" id="IPR014043">
    <property type="entry name" value="Acyl_transferase_dom"/>
</dbReference>
<dbReference type="AlphaFoldDB" id="A0A7C6AG18"/>
<evidence type="ECO:0000313" key="7">
    <source>
        <dbReference type="EMBL" id="HHS62792.1"/>
    </source>
</evidence>